<accession>A0A1M6PF51</accession>
<proteinExistence type="predicted"/>
<feature type="chain" id="PRO_5009920063" evidence="1">
    <location>
        <begin position="21"/>
        <end position="903"/>
    </location>
</feature>
<dbReference type="OrthoDB" id="1495757at2"/>
<feature type="signal peptide" evidence="1">
    <location>
        <begin position="1"/>
        <end position="20"/>
    </location>
</feature>
<evidence type="ECO:0000256" key="1">
    <source>
        <dbReference type="SAM" id="SignalP"/>
    </source>
</evidence>
<keyword evidence="3" id="KW-1185">Reference proteome</keyword>
<evidence type="ECO:0000313" key="3">
    <source>
        <dbReference type="Proteomes" id="UP000185812"/>
    </source>
</evidence>
<reference evidence="3" key="1">
    <citation type="submission" date="2016-11" db="EMBL/GenBank/DDBJ databases">
        <authorList>
            <person name="Varghese N."/>
            <person name="Submissions S."/>
        </authorList>
    </citation>
    <scope>NUCLEOTIDE SEQUENCE [LARGE SCALE GENOMIC DNA]</scope>
    <source>
        <strain evidence="3">DSM 22212</strain>
    </source>
</reference>
<sequence>MRRALAGCLGLLLCVSLSRCEMPTGAPDFSFESSLRVPLLLEKTFVLLGPQEGADALIDTTRHGVDTLFRVESDNVLALVAEEELEDFIQLNELSRTLAERATPAPVSVSAGVGNILEQELSASYSFDLQVLRIAPLALVDTTMPVPVLPLEASIPSPPARLDLGTGFVDLEGGTEVMLSNASGGVNELHVTIYNGLNVPLSDSRASGPPRLRIRYADTGALLQEVVLERTPLPGETASGMASLAGKRLVPALIYELDLGTPGGAAQPLGAIQLRVWTTTLEADRARAAIPAQTVQVERRQVTIAGESQMAGAVLASSELTLTLHNQLPVALQIESLQIQTREPVGPYPAGYATLRLDPVTVGPKATIAVPVQLGVVSREVDVLATVSTPGSTTPVDITAADRLEMNLQGTVRLDALYFYPQGETFQAEGAISIASDDVVFEAGDYVTLASGRLVLEDLLSTLEVSLDTLRLSFPDIRRPPYGPGDTLVIRFVRGAVDDPARYTFAGLPAGVAVTKTLPLQDLRLYPAQNTLRYRIYGKLETATQARALKATDSIRATVRLERLDLKEARLRVNDLVADLNNDVNNDGRLDVALDAEARVSRIDELDELGKRVSGLQVQGTDLTLSLTTNIGGEATLYLAVLGRANDGSVRFLKGRGPYAVTPGDPIVAPLSYNGMPLNTDQLIRLPFVGTDDPDRPVTRTYVLDATNSNVDEFLSLLPQELRVVGRVVAAGRVQLRKPLAVTARVGLRIPLHIAADVIAVQDTVAVDLSTLELPTDPQDDVQVEEAQLILRYANRIPLAVATQIELLDAYDQPIGVRIPAKNALQVAAAPVDNQGFATTYREGEVSVVLNQEQLALLKQGRRARLILEVQTPAEQVAAVRIRATDALRLQLQGRFRYKVRVH</sequence>
<organism evidence="2 3">
    <name type="scientific">Rhodothermus profundi</name>
    <dbReference type="NCBI Taxonomy" id="633813"/>
    <lineage>
        <taxon>Bacteria</taxon>
        <taxon>Pseudomonadati</taxon>
        <taxon>Rhodothermota</taxon>
        <taxon>Rhodothermia</taxon>
        <taxon>Rhodothermales</taxon>
        <taxon>Rhodothermaceae</taxon>
        <taxon>Rhodothermus</taxon>
    </lineage>
</organism>
<dbReference type="RefSeq" id="WP_072713972.1">
    <property type="nucleotide sequence ID" value="NZ_FRAU01000001.1"/>
</dbReference>
<gene>
    <name evidence="2" type="ORF">SAMN04488087_0158</name>
</gene>
<name>A0A1M6PF51_9BACT</name>
<keyword evidence="1" id="KW-0732">Signal</keyword>
<dbReference type="Proteomes" id="UP000185812">
    <property type="component" value="Unassembled WGS sequence"/>
</dbReference>
<dbReference type="EMBL" id="FRAU01000001">
    <property type="protein sequence ID" value="SHK06551.1"/>
    <property type="molecule type" value="Genomic_DNA"/>
</dbReference>
<evidence type="ECO:0000313" key="2">
    <source>
        <dbReference type="EMBL" id="SHK06551.1"/>
    </source>
</evidence>
<dbReference type="AlphaFoldDB" id="A0A1M6PF51"/>
<protein>
    <submittedName>
        <fullName evidence="2">Uncharacterized protein</fullName>
    </submittedName>
</protein>